<dbReference type="PANTHER" id="PTHR24349">
    <property type="entry name" value="SERINE/THREONINE-PROTEIN KINASE"/>
    <property type="match status" value="1"/>
</dbReference>
<evidence type="ECO:0000259" key="12">
    <source>
        <dbReference type="PROSITE" id="PS50011"/>
    </source>
</evidence>
<proteinExistence type="inferred from homology"/>
<dbReference type="InterPro" id="IPR008271">
    <property type="entry name" value="Ser/Thr_kinase_AS"/>
</dbReference>
<keyword evidence="8" id="KW-0106">Calcium</keyword>
<dbReference type="CDD" id="cd00051">
    <property type="entry name" value="EFh"/>
    <property type="match status" value="1"/>
</dbReference>
<dbReference type="InterPro" id="IPR011009">
    <property type="entry name" value="Kinase-like_dom_sf"/>
</dbReference>
<dbReference type="PROSITE" id="PS50011">
    <property type="entry name" value="PROTEIN_KINASE_DOM"/>
    <property type="match status" value="1"/>
</dbReference>
<dbReference type="CDD" id="cd05117">
    <property type="entry name" value="STKc_CAMK"/>
    <property type="match status" value="1"/>
</dbReference>
<keyword evidence="5" id="KW-0677">Repeat</keyword>
<keyword evidence="7" id="KW-0418">Kinase</keyword>
<dbReference type="InterPro" id="IPR002048">
    <property type="entry name" value="EF_hand_dom"/>
</dbReference>
<keyword evidence="6 11" id="KW-0547">Nucleotide-binding</keyword>
<comment type="cofactor">
    <cofactor evidence="1">
        <name>Mg(2+)</name>
        <dbReference type="ChEBI" id="CHEBI:18420"/>
    </cofactor>
</comment>
<dbReference type="InterPro" id="IPR050205">
    <property type="entry name" value="CDPK_Ser/Thr_kinases"/>
</dbReference>
<name>A0A812LQQ5_9DINO</name>
<dbReference type="EMBL" id="CAJNJA010009821">
    <property type="protein sequence ID" value="CAE7250947.1"/>
    <property type="molecule type" value="Genomic_DNA"/>
</dbReference>
<dbReference type="InterPro" id="IPR017441">
    <property type="entry name" value="Protein_kinase_ATP_BS"/>
</dbReference>
<evidence type="ECO:0000313" key="14">
    <source>
        <dbReference type="EMBL" id="CAE7250947.1"/>
    </source>
</evidence>
<accession>A0A812LQQ5</accession>
<feature type="domain" description="EF-hand" evidence="13">
    <location>
        <begin position="405"/>
        <end position="440"/>
    </location>
</feature>
<dbReference type="InterPro" id="IPR018247">
    <property type="entry name" value="EF_Hand_1_Ca_BS"/>
</dbReference>
<dbReference type="InterPro" id="IPR011992">
    <property type="entry name" value="EF-hand-dom_pair"/>
</dbReference>
<evidence type="ECO:0000256" key="10">
    <source>
        <dbReference type="ARBA" id="ARBA00024334"/>
    </source>
</evidence>
<evidence type="ECO:0000256" key="4">
    <source>
        <dbReference type="ARBA" id="ARBA00022679"/>
    </source>
</evidence>
<evidence type="ECO:0000256" key="1">
    <source>
        <dbReference type="ARBA" id="ARBA00001946"/>
    </source>
</evidence>
<feature type="domain" description="EF-hand" evidence="13">
    <location>
        <begin position="369"/>
        <end position="404"/>
    </location>
</feature>
<organism evidence="14 15">
    <name type="scientific">Symbiodinium necroappetens</name>
    <dbReference type="NCBI Taxonomy" id="1628268"/>
    <lineage>
        <taxon>Eukaryota</taxon>
        <taxon>Sar</taxon>
        <taxon>Alveolata</taxon>
        <taxon>Dinophyceae</taxon>
        <taxon>Suessiales</taxon>
        <taxon>Symbiodiniaceae</taxon>
        <taxon>Symbiodinium</taxon>
    </lineage>
</organism>
<dbReference type="InterPro" id="IPR000719">
    <property type="entry name" value="Prot_kinase_dom"/>
</dbReference>
<evidence type="ECO:0000256" key="3">
    <source>
        <dbReference type="ARBA" id="ARBA00022527"/>
    </source>
</evidence>
<dbReference type="OrthoDB" id="40902at2759"/>
<dbReference type="SMART" id="SM00220">
    <property type="entry name" value="S_TKc"/>
    <property type="match status" value="1"/>
</dbReference>
<evidence type="ECO:0000313" key="15">
    <source>
        <dbReference type="Proteomes" id="UP000601435"/>
    </source>
</evidence>
<dbReference type="PROSITE" id="PS00108">
    <property type="entry name" value="PROTEIN_KINASE_ST"/>
    <property type="match status" value="1"/>
</dbReference>
<evidence type="ECO:0000259" key="13">
    <source>
        <dbReference type="PROSITE" id="PS50222"/>
    </source>
</evidence>
<evidence type="ECO:0000256" key="11">
    <source>
        <dbReference type="PROSITE-ProRule" id="PRU10141"/>
    </source>
</evidence>
<comment type="similarity">
    <text evidence="2">Belongs to the centrin family.</text>
</comment>
<dbReference type="GO" id="GO:0005524">
    <property type="term" value="F:ATP binding"/>
    <property type="evidence" value="ECO:0007669"/>
    <property type="project" value="UniProtKB-UniRule"/>
</dbReference>
<keyword evidence="15" id="KW-1185">Reference proteome</keyword>
<dbReference type="SUPFAM" id="SSF47473">
    <property type="entry name" value="EF-hand"/>
    <property type="match status" value="1"/>
</dbReference>
<comment type="similarity">
    <text evidence="10">Belongs to the protein kinase superfamily. Ser/Thr protein kinase family. CDPK subfamily.</text>
</comment>
<feature type="domain" description="Protein kinase" evidence="12">
    <location>
        <begin position="15"/>
        <end position="322"/>
    </location>
</feature>
<evidence type="ECO:0000256" key="7">
    <source>
        <dbReference type="ARBA" id="ARBA00022777"/>
    </source>
</evidence>
<dbReference type="Gene3D" id="3.30.200.20">
    <property type="entry name" value="Phosphorylase Kinase, domain 1"/>
    <property type="match status" value="1"/>
</dbReference>
<dbReference type="Gene3D" id="1.10.510.10">
    <property type="entry name" value="Transferase(Phosphotransferase) domain 1"/>
    <property type="match status" value="1"/>
</dbReference>
<dbReference type="AlphaFoldDB" id="A0A812LQQ5"/>
<gene>
    <name evidence="14" type="primary">CPK2</name>
    <name evidence="14" type="ORF">SNEC2469_LOCUS5195</name>
</gene>
<dbReference type="Proteomes" id="UP000601435">
    <property type="component" value="Unassembled WGS sequence"/>
</dbReference>
<sequence length="546" mass="62292">MFPTHVGRLAIFDDYLFCGDVGSGSFGKVMLVRHKSTKQLRACKVVAVQTALQRELMDNEIRLLKSLNHPHIMKMHEVYFEQASESGQVASGNIYLVTELCEGGDLFSRILHHYERLKQPMTESHVAFMMQQILSATKYCHDKGIIHRDIKPENILFVDRSASSPLKIIDFGLANFHEKIREQAKEVKVARSGTMGRLARMLPSVNGRHLIPWHERKRVMQKAGTPHYMAPEMIEGSYDHKADLFSIGIILCQLFTGWHPFYTPGDDETAVRAKISNPDPVQFPTEIWAQVSHAACDLCRKLLEKQSSKRLSAAQALAHEWFRDPSKPSPFGNVEGLSVSIFDGLKQYQAYNKLKRAVLQLLTRELSEFQIQELRAKFMALDTHGDGLLSPEELVEGMRHVGYEMSEKELEQVMAALDGSGSQRIGYKEFISALIERRVKFDRQQLFECFKKFDKQGIGRITYQAPVFRMCLNLSPAAAKYGNLNVYARSLAFGLGFRVETWEFVVPWLERLEGLCLLWLIVFTMLPMKFQAKPTTKTTLQAISKR</sequence>
<dbReference type="GO" id="GO:0004674">
    <property type="term" value="F:protein serine/threonine kinase activity"/>
    <property type="evidence" value="ECO:0007669"/>
    <property type="project" value="UniProtKB-KW"/>
</dbReference>
<dbReference type="PROSITE" id="PS50222">
    <property type="entry name" value="EF_HAND_2"/>
    <property type="match status" value="2"/>
</dbReference>
<dbReference type="GO" id="GO:0005509">
    <property type="term" value="F:calcium ion binding"/>
    <property type="evidence" value="ECO:0007669"/>
    <property type="project" value="InterPro"/>
</dbReference>
<dbReference type="SMART" id="SM00054">
    <property type="entry name" value="EFh"/>
    <property type="match status" value="2"/>
</dbReference>
<feature type="binding site" evidence="11">
    <location>
        <position position="44"/>
    </location>
    <ligand>
        <name>ATP</name>
        <dbReference type="ChEBI" id="CHEBI:30616"/>
    </ligand>
</feature>
<dbReference type="Pfam" id="PF00069">
    <property type="entry name" value="Pkinase"/>
    <property type="match status" value="2"/>
</dbReference>
<dbReference type="SUPFAM" id="SSF56112">
    <property type="entry name" value="Protein kinase-like (PK-like)"/>
    <property type="match status" value="1"/>
</dbReference>
<dbReference type="Pfam" id="PF13499">
    <property type="entry name" value="EF-hand_7"/>
    <property type="match status" value="1"/>
</dbReference>
<keyword evidence="4" id="KW-0808">Transferase</keyword>
<keyword evidence="3" id="KW-0723">Serine/threonine-protein kinase</keyword>
<evidence type="ECO:0000256" key="9">
    <source>
        <dbReference type="ARBA" id="ARBA00022840"/>
    </source>
</evidence>
<evidence type="ECO:0000256" key="2">
    <source>
        <dbReference type="ARBA" id="ARBA00005253"/>
    </source>
</evidence>
<dbReference type="Gene3D" id="1.10.238.10">
    <property type="entry name" value="EF-hand"/>
    <property type="match status" value="1"/>
</dbReference>
<protein>
    <submittedName>
        <fullName evidence="14">CPK2 protein</fullName>
    </submittedName>
</protein>
<evidence type="ECO:0000256" key="5">
    <source>
        <dbReference type="ARBA" id="ARBA00022737"/>
    </source>
</evidence>
<reference evidence="14" key="1">
    <citation type="submission" date="2021-02" db="EMBL/GenBank/DDBJ databases">
        <authorList>
            <person name="Dougan E. K."/>
            <person name="Rhodes N."/>
            <person name="Thang M."/>
            <person name="Chan C."/>
        </authorList>
    </citation>
    <scope>NUCLEOTIDE SEQUENCE</scope>
</reference>
<dbReference type="GO" id="GO:0043226">
    <property type="term" value="C:organelle"/>
    <property type="evidence" value="ECO:0007669"/>
    <property type="project" value="UniProtKB-ARBA"/>
</dbReference>
<dbReference type="PROSITE" id="PS00107">
    <property type="entry name" value="PROTEIN_KINASE_ATP"/>
    <property type="match status" value="1"/>
</dbReference>
<evidence type="ECO:0000256" key="8">
    <source>
        <dbReference type="ARBA" id="ARBA00022837"/>
    </source>
</evidence>
<dbReference type="FunFam" id="1.10.238.10:FF:000178">
    <property type="entry name" value="Calmodulin-2 A"/>
    <property type="match status" value="1"/>
</dbReference>
<keyword evidence="9 11" id="KW-0067">ATP-binding</keyword>
<dbReference type="PROSITE" id="PS00018">
    <property type="entry name" value="EF_HAND_1"/>
    <property type="match status" value="1"/>
</dbReference>
<evidence type="ECO:0000256" key="6">
    <source>
        <dbReference type="ARBA" id="ARBA00022741"/>
    </source>
</evidence>
<comment type="caution">
    <text evidence="14">The sequence shown here is derived from an EMBL/GenBank/DDBJ whole genome shotgun (WGS) entry which is preliminary data.</text>
</comment>